<feature type="domain" description="ABC3 transporter permease C-terminal" evidence="7">
    <location>
        <begin position="61"/>
        <end position="179"/>
    </location>
</feature>
<feature type="transmembrane region" description="Helical" evidence="6">
    <location>
        <begin position="109"/>
        <end position="133"/>
    </location>
</feature>
<dbReference type="EMBL" id="JBHUMZ010000019">
    <property type="protein sequence ID" value="MFD2638652.1"/>
    <property type="molecule type" value="Genomic_DNA"/>
</dbReference>
<dbReference type="PANTHER" id="PTHR46795:SF3">
    <property type="entry name" value="ABC TRANSPORTER PERMEASE"/>
    <property type="match status" value="1"/>
</dbReference>
<dbReference type="Pfam" id="PF02687">
    <property type="entry name" value="FtsX"/>
    <property type="match status" value="1"/>
</dbReference>
<feature type="transmembrane region" description="Helical" evidence="6">
    <location>
        <begin position="290"/>
        <end position="314"/>
    </location>
</feature>
<feature type="transmembrane region" description="Helical" evidence="6">
    <location>
        <begin position="196"/>
        <end position="218"/>
    </location>
</feature>
<keyword evidence="4 6" id="KW-1133">Transmembrane helix</keyword>
<dbReference type="InterPro" id="IPR027022">
    <property type="entry name" value="ABC_permease_BceB-typ"/>
</dbReference>
<dbReference type="Proteomes" id="UP001597452">
    <property type="component" value="Unassembled WGS sequence"/>
</dbReference>
<feature type="transmembrane region" description="Helical" evidence="6">
    <location>
        <begin position="617"/>
        <end position="642"/>
    </location>
</feature>
<gene>
    <name evidence="8" type="ORF">ACFSW4_07245</name>
</gene>
<dbReference type="RefSeq" id="WP_377328383.1">
    <property type="nucleotide sequence ID" value="NZ_JBHUMZ010000019.1"/>
</dbReference>
<reference evidence="9" key="1">
    <citation type="journal article" date="2019" name="Int. J. Syst. Evol. Microbiol.">
        <title>The Global Catalogue of Microorganisms (GCM) 10K type strain sequencing project: providing services to taxonomists for standard genome sequencing and annotation.</title>
        <authorList>
            <consortium name="The Broad Institute Genomics Platform"/>
            <consortium name="The Broad Institute Genome Sequencing Center for Infectious Disease"/>
            <person name="Wu L."/>
            <person name="Ma J."/>
        </authorList>
    </citation>
    <scope>NUCLEOTIDE SEQUENCE [LARGE SCALE GENOMIC DNA]</scope>
    <source>
        <strain evidence="9">TISTR 1571</strain>
    </source>
</reference>
<proteinExistence type="inferred from homology"/>
<keyword evidence="2 6" id="KW-1003">Cell membrane</keyword>
<dbReference type="PIRSF" id="PIRSF018968">
    <property type="entry name" value="ABC_permease_BceB"/>
    <property type="match status" value="1"/>
</dbReference>
<evidence type="ECO:0000256" key="2">
    <source>
        <dbReference type="ARBA" id="ARBA00022475"/>
    </source>
</evidence>
<comment type="similarity">
    <text evidence="6">Belongs to the ABC-4 integral membrane protein family.</text>
</comment>
<keyword evidence="9" id="KW-1185">Reference proteome</keyword>
<evidence type="ECO:0000256" key="1">
    <source>
        <dbReference type="ARBA" id="ARBA00004651"/>
    </source>
</evidence>
<keyword evidence="3 6" id="KW-0812">Transmembrane</keyword>
<feature type="transmembrane region" description="Helical" evidence="6">
    <location>
        <begin position="587"/>
        <end position="605"/>
    </location>
</feature>
<feature type="transmembrane region" description="Helical" evidence="6">
    <location>
        <begin position="18"/>
        <end position="35"/>
    </location>
</feature>
<evidence type="ECO:0000259" key="7">
    <source>
        <dbReference type="Pfam" id="PF02687"/>
    </source>
</evidence>
<evidence type="ECO:0000256" key="6">
    <source>
        <dbReference type="PIRNR" id="PIRNR018968"/>
    </source>
</evidence>
<keyword evidence="5 6" id="KW-0472">Membrane</keyword>
<feature type="transmembrane region" description="Helical" evidence="6">
    <location>
        <begin position="55"/>
        <end position="75"/>
    </location>
</feature>
<evidence type="ECO:0000313" key="8">
    <source>
        <dbReference type="EMBL" id="MFD2638652.1"/>
    </source>
</evidence>
<feature type="transmembrane region" description="Helical" evidence="6">
    <location>
        <begin position="528"/>
        <end position="552"/>
    </location>
</feature>
<dbReference type="InterPro" id="IPR003838">
    <property type="entry name" value="ABC3_permease_C"/>
</dbReference>
<name>A0ABW5QAF6_9BACI</name>
<evidence type="ECO:0000256" key="3">
    <source>
        <dbReference type="ARBA" id="ARBA00022692"/>
    </source>
</evidence>
<sequence>MNINQLIIRNLKKNLSNYYLYVFALIFSVTIYFAFVTLQYDPSMDPATGTIKGQAGVKAGSVVLIAIVGIFLIYANNLFIKRRSNEIGLFQLIGMTKGRIFRILSIENFILYFSSMLIGILLGFSVSKLIVMIVFKITGVEAVATLSFSQEALIQTILVFLGIYLLIMLTNYLFIKKQSILALFQVRSSTEVKVKRLSIWQVIIGVLGIGLIGTGYYVSQKLFDLAFSSINGMAFAMAFILGSVIIGTYLFYKGSVAFIFQLIRRQHKGYLNINKVMSLSSIMFRMKSNALLLTIITTISALAIGFLSLSYIAYYSAEQMAEDYVVHDFALVNEESVDKFTTALESNDIDYSMKQVEVIQYVADASDILDLNMDQDDAIMVDPSQYQVPVVSDADFEQINVEKNEALLHGYSDLTMSFMKIKDSGTLIFKGQSEKFELQQIGLKREHLVSSYFSGGGLPLAVVDDSTYEKLKQDLNPDIQMSTKLFTGIDVSKGDLQKANELYISQNLEEWAGNDSQLKSSQDQKMNMGLIMFIVGFLGLTFLVTSGCVLYFKQMDESESEQPSYTILRKLGFTQFDLLKGIQLKQLFNFGIPLAIGLLHSYFAVQSGWFLFGSELWTPMLLVMVLYTALYSIFGILSVIYYRKIIGNAL</sequence>
<feature type="transmembrane region" description="Helical" evidence="6">
    <location>
        <begin position="230"/>
        <end position="252"/>
    </location>
</feature>
<evidence type="ECO:0000256" key="4">
    <source>
        <dbReference type="ARBA" id="ARBA00022989"/>
    </source>
</evidence>
<comment type="subcellular location">
    <subcellularLocation>
        <location evidence="1 6">Cell membrane</location>
        <topology evidence="1 6">Multi-pass membrane protein</topology>
    </subcellularLocation>
</comment>
<feature type="transmembrane region" description="Helical" evidence="6">
    <location>
        <begin position="153"/>
        <end position="175"/>
    </location>
</feature>
<dbReference type="PANTHER" id="PTHR46795">
    <property type="entry name" value="ABC TRANSPORTER PERMEASE-RELATED-RELATED"/>
    <property type="match status" value="1"/>
</dbReference>
<evidence type="ECO:0000256" key="5">
    <source>
        <dbReference type="ARBA" id="ARBA00023136"/>
    </source>
</evidence>
<protein>
    <submittedName>
        <fullName evidence="8">FtsX-like permease family protein</fullName>
    </submittedName>
</protein>
<keyword evidence="6" id="KW-0813">Transport</keyword>
<dbReference type="InterPro" id="IPR052536">
    <property type="entry name" value="ABC-4_Integral_Memb_Prot"/>
</dbReference>
<organism evidence="8 9">
    <name type="scientific">Piscibacillus salipiscarius</name>
    <dbReference type="NCBI Taxonomy" id="299480"/>
    <lineage>
        <taxon>Bacteria</taxon>
        <taxon>Bacillati</taxon>
        <taxon>Bacillota</taxon>
        <taxon>Bacilli</taxon>
        <taxon>Bacillales</taxon>
        <taxon>Bacillaceae</taxon>
        <taxon>Piscibacillus</taxon>
    </lineage>
</organism>
<accession>A0ABW5QAF6</accession>
<evidence type="ECO:0000313" key="9">
    <source>
        <dbReference type="Proteomes" id="UP001597452"/>
    </source>
</evidence>
<comment type="caution">
    <text evidence="8">The sequence shown here is derived from an EMBL/GenBank/DDBJ whole genome shotgun (WGS) entry which is preliminary data.</text>
</comment>